<accession>A0ABR7IXN9</accession>
<proteinExistence type="predicted"/>
<reference evidence="1 2" key="1">
    <citation type="submission" date="2020-08" db="EMBL/GenBank/DDBJ databases">
        <title>Description of novel Flavobacterium F-408 isolate.</title>
        <authorList>
            <person name="Saticioglu I.B."/>
            <person name="Duman M."/>
            <person name="Altun S."/>
        </authorList>
    </citation>
    <scope>NUCLEOTIDE SEQUENCE [LARGE SCALE GENOMIC DNA]</scope>
    <source>
        <strain evidence="1 2">F-408</strain>
    </source>
</reference>
<name>A0ABR7IXN9_9FLAO</name>
<dbReference type="EMBL" id="JACRUN010000002">
    <property type="protein sequence ID" value="MBC5834409.1"/>
    <property type="molecule type" value="Genomic_DNA"/>
</dbReference>
<dbReference type="Proteomes" id="UP000605990">
    <property type="component" value="Unassembled WGS sequence"/>
</dbReference>
<comment type="caution">
    <text evidence="1">The sequence shown here is derived from an EMBL/GenBank/DDBJ whole genome shotgun (WGS) entry which is preliminary data.</text>
</comment>
<evidence type="ECO:0000313" key="2">
    <source>
        <dbReference type="Proteomes" id="UP000605990"/>
    </source>
</evidence>
<evidence type="ECO:0008006" key="3">
    <source>
        <dbReference type="Google" id="ProtNLM"/>
    </source>
</evidence>
<evidence type="ECO:0000313" key="1">
    <source>
        <dbReference type="EMBL" id="MBC5834409.1"/>
    </source>
</evidence>
<keyword evidence="2" id="KW-1185">Reference proteome</keyword>
<organism evidence="1 2">
    <name type="scientific">Flavobacterium bernardetii</name>
    <dbReference type="NCBI Taxonomy" id="2813823"/>
    <lineage>
        <taxon>Bacteria</taxon>
        <taxon>Pseudomonadati</taxon>
        <taxon>Bacteroidota</taxon>
        <taxon>Flavobacteriia</taxon>
        <taxon>Flavobacteriales</taxon>
        <taxon>Flavobacteriaceae</taxon>
        <taxon>Flavobacterium</taxon>
    </lineage>
</organism>
<gene>
    <name evidence="1" type="ORF">H8R27_05860</name>
</gene>
<protein>
    <recommendedName>
        <fullName evidence="3">Hydrolase</fullName>
    </recommendedName>
</protein>
<sequence>MVNSSNILKRSEEVSTISKKELKKAKDSIAKLLDNDKFSLDNNEFAQEYYFEHNLKALKTKVKEDLIAFNADKRGNKYVSYDQISDSPFLINDVKILNHRWIIANFSDGKIWGEVLIKYFHNTDKPTDFETVETLIYADTNN</sequence>